<dbReference type="Gene3D" id="1.10.101.10">
    <property type="entry name" value="PGBD-like superfamily/PGBD"/>
    <property type="match status" value="1"/>
</dbReference>
<accession>A0A1F6E0A2</accession>
<sequence>MSKALATKHVAAVAIGIGLVLALSFSFATPAKAQTIADLQAMINQLLAQIAALQGGTGSQQTGGLACYTFTRNHSLGNSGGEVMWIQKFLNSVDGTQLATTGAGSPGNETSYFGGLTRAAVSKFQQKYGITPTAGYWGPISRAKANSLCVPGPVTPPGPGPAPVPIGGGLRVQLAVDNPAASTIVKSQGIANLAKFTFTNGTGAAVNVTNLAFKRIGVSTDSDFVNVYLYDGARRLTDPAGISSSNFSFNDSGGLFTVPAGGSISISVRVDIGTTNGNQVGVQLTGVTASAPLDTSVVLPISGNLHLISNATIATATWGTVTPSNGTFAPSNDVTLFQATLTVNNRASWLHSIQFENRGSTKDGDFTNIKLLIKGNQVATGSLVNDKIVFDLSGNPLRLETGANEVRLVGDILGTSGETFDFQVRRGTDILLVDSELNQPLKPDAPTAVTANTVEGVSLSVTKANTSPTENVAVASTGVLWSRFEFRAAGDRLKIEQITVDVDDSVLATDTMDNVRIMLDGVQVGSTADVSADTGTTFSLGSSMILEPGKTHVVEVYGDAKTSAGVNYASADVVDVGVSIATADTEGIASGDRLTSAISEVEGNSRTVTSSTITGTKASGYGNQTIVAGANNAKLGSFTLSTGSTEGVNVNTIVINLSAAEAASITDLRLVDNATGAQIGTAKSSPSSGDTADNTFSVNVAMGSSQTKVIDVYGNIKSGANSGPWIATLDSTTGGTGAVTGQSVTIGSDQALQTITIGSGTLTVTRDAGTPVNSNVIAGTSNVHVGKFDFHGANSTFTVQELKIKVPNDAATSVASVTLKYKNSAGAEQTVSQALSTGNEAHATATFTGLSLYVPLNDSADLDVYVDVPTVSSGAHSGAAISVLIDADEGFKALDSAGSSDTEAASADVNSAANSGYGSKYVKKSIPTIARLTTGYTTNTVTTNIGLYRFSVAADSAGSIDWRELSFTVTTSGVVVSGFTLYDVTGTAVAINDNTADADTGTLSICPDASCTDGEAEQVGAGGSKTYELRADTVTGWGDAGDQLTIYFAEDTDVVTNNSAANLHSGDNIVWSDRSNTSHTTATTDWTNGYLLKDLDNDTRSCQFGTATTCTP</sequence>
<evidence type="ECO:0000313" key="4">
    <source>
        <dbReference type="Proteomes" id="UP000178572"/>
    </source>
</evidence>
<dbReference type="SUPFAM" id="SSF47090">
    <property type="entry name" value="PGBD-like"/>
    <property type="match status" value="1"/>
</dbReference>
<evidence type="ECO:0000313" key="3">
    <source>
        <dbReference type="EMBL" id="OGG67088.1"/>
    </source>
</evidence>
<comment type="caution">
    <text evidence="3">The sequence shown here is derived from an EMBL/GenBank/DDBJ whole genome shotgun (WGS) entry which is preliminary data.</text>
</comment>
<dbReference type="STRING" id="1798500.A3C21_02410"/>
<feature type="chain" id="PRO_5009524020" description="Peptidoglycan binding-like domain-containing protein" evidence="1">
    <location>
        <begin position="34"/>
        <end position="1112"/>
    </location>
</feature>
<dbReference type="AlphaFoldDB" id="A0A1F6E0A2"/>
<organism evidence="3 4">
    <name type="scientific">Candidatus Kaiserbacteria bacterium RIFCSPHIGHO2_02_FULL_59_21</name>
    <dbReference type="NCBI Taxonomy" id="1798500"/>
    <lineage>
        <taxon>Bacteria</taxon>
        <taxon>Candidatus Kaiseribacteriota</taxon>
    </lineage>
</organism>
<evidence type="ECO:0000259" key="2">
    <source>
        <dbReference type="Pfam" id="PF01471"/>
    </source>
</evidence>
<evidence type="ECO:0000256" key="1">
    <source>
        <dbReference type="SAM" id="SignalP"/>
    </source>
</evidence>
<feature type="signal peptide" evidence="1">
    <location>
        <begin position="1"/>
        <end position="33"/>
    </location>
</feature>
<dbReference type="InterPro" id="IPR002477">
    <property type="entry name" value="Peptidoglycan-bd-like"/>
</dbReference>
<dbReference type="InterPro" id="IPR036365">
    <property type="entry name" value="PGBD-like_sf"/>
</dbReference>
<protein>
    <recommendedName>
        <fullName evidence="2">Peptidoglycan binding-like domain-containing protein</fullName>
    </recommendedName>
</protein>
<name>A0A1F6E0A2_9BACT</name>
<reference evidence="3 4" key="1">
    <citation type="journal article" date="2016" name="Nat. Commun.">
        <title>Thousands of microbial genomes shed light on interconnected biogeochemical processes in an aquifer system.</title>
        <authorList>
            <person name="Anantharaman K."/>
            <person name="Brown C.T."/>
            <person name="Hug L.A."/>
            <person name="Sharon I."/>
            <person name="Castelle C.J."/>
            <person name="Probst A.J."/>
            <person name="Thomas B.C."/>
            <person name="Singh A."/>
            <person name="Wilkins M.J."/>
            <person name="Karaoz U."/>
            <person name="Brodie E.L."/>
            <person name="Williams K.H."/>
            <person name="Hubbard S.S."/>
            <person name="Banfield J.F."/>
        </authorList>
    </citation>
    <scope>NUCLEOTIDE SEQUENCE [LARGE SCALE GENOMIC DNA]</scope>
</reference>
<feature type="domain" description="Peptidoglycan binding-like" evidence="2">
    <location>
        <begin position="79"/>
        <end position="139"/>
    </location>
</feature>
<gene>
    <name evidence="3" type="ORF">A3C21_02410</name>
</gene>
<dbReference type="InterPro" id="IPR036366">
    <property type="entry name" value="PGBDSf"/>
</dbReference>
<dbReference type="Pfam" id="PF01471">
    <property type="entry name" value="PG_binding_1"/>
    <property type="match status" value="1"/>
</dbReference>
<dbReference type="EMBL" id="MFLN01000029">
    <property type="protein sequence ID" value="OGG67088.1"/>
    <property type="molecule type" value="Genomic_DNA"/>
</dbReference>
<keyword evidence="1" id="KW-0732">Signal</keyword>
<proteinExistence type="predicted"/>
<dbReference type="Proteomes" id="UP000178572">
    <property type="component" value="Unassembled WGS sequence"/>
</dbReference>